<dbReference type="Pfam" id="PF10250">
    <property type="entry name" value="O-FucT"/>
    <property type="match status" value="1"/>
</dbReference>
<feature type="transmembrane region" description="Helical" evidence="8">
    <location>
        <begin position="25"/>
        <end position="49"/>
    </location>
</feature>
<keyword evidence="8" id="KW-1133">Transmembrane helix</keyword>
<accession>A0ABQ7LUG6</accession>
<evidence type="ECO:0000256" key="8">
    <source>
        <dbReference type="SAM" id="Phobius"/>
    </source>
</evidence>
<keyword evidence="5" id="KW-0119">Carbohydrate metabolism</keyword>
<evidence type="ECO:0000256" key="5">
    <source>
        <dbReference type="ARBA" id="ARBA00023277"/>
    </source>
</evidence>
<evidence type="ECO:0000313" key="10">
    <source>
        <dbReference type="Proteomes" id="UP000823674"/>
    </source>
</evidence>
<dbReference type="InterPro" id="IPR019378">
    <property type="entry name" value="GDP-Fuc_O-FucTrfase"/>
</dbReference>
<evidence type="ECO:0000256" key="4">
    <source>
        <dbReference type="ARBA" id="ARBA00023253"/>
    </source>
</evidence>
<dbReference type="Proteomes" id="UP000823674">
    <property type="component" value="Chromosome A08"/>
</dbReference>
<gene>
    <name evidence="9" type="primary">A08g507380.1_BraROA</name>
    <name evidence="9" type="ORF">IGI04_030907</name>
</gene>
<comment type="caution">
    <text evidence="9">The sequence shown here is derived from an EMBL/GenBank/DDBJ whole genome shotgun (WGS) entry which is preliminary data.</text>
</comment>
<keyword evidence="3" id="KW-0808">Transferase</keyword>
<feature type="region of interest" description="Disordered" evidence="7">
    <location>
        <begin position="471"/>
        <end position="512"/>
    </location>
</feature>
<keyword evidence="2" id="KW-0328">Glycosyltransferase</keyword>
<evidence type="ECO:0000256" key="2">
    <source>
        <dbReference type="ARBA" id="ARBA00022676"/>
    </source>
</evidence>
<evidence type="ECO:0000256" key="6">
    <source>
        <dbReference type="ARBA" id="ARBA00030350"/>
    </source>
</evidence>
<proteinExistence type="inferred from homology"/>
<dbReference type="PANTHER" id="PTHR31818:SF21">
    <property type="entry name" value="O-FUCOSYLTRANSFERASE FAMILY PROTEIN"/>
    <property type="match status" value="1"/>
</dbReference>
<keyword evidence="8" id="KW-0472">Membrane</keyword>
<keyword evidence="8" id="KW-0812">Transmembrane</keyword>
<evidence type="ECO:0000256" key="7">
    <source>
        <dbReference type="SAM" id="MobiDB-lite"/>
    </source>
</evidence>
<reference evidence="9 10" key="1">
    <citation type="submission" date="2021-03" db="EMBL/GenBank/DDBJ databases">
        <authorList>
            <person name="King G.J."/>
            <person name="Bancroft I."/>
            <person name="Baten A."/>
            <person name="Bloomfield J."/>
            <person name="Borpatragohain P."/>
            <person name="He Z."/>
            <person name="Irish N."/>
            <person name="Irwin J."/>
            <person name="Liu K."/>
            <person name="Mauleon R.P."/>
            <person name="Moore J."/>
            <person name="Morris R."/>
            <person name="Ostergaard L."/>
            <person name="Wang B."/>
            <person name="Wells R."/>
        </authorList>
    </citation>
    <scope>NUCLEOTIDE SEQUENCE [LARGE SCALE GENOMIC DNA]</scope>
    <source>
        <strain evidence="9">R-o-18</strain>
        <tissue evidence="9">Leaf</tissue>
    </source>
</reference>
<feature type="compositionally biased region" description="Basic and acidic residues" evidence="7">
    <location>
        <begin position="503"/>
        <end position="512"/>
    </location>
</feature>
<keyword evidence="10" id="KW-1185">Reference proteome</keyword>
<name>A0ABQ7LUG6_BRACM</name>
<evidence type="ECO:0000256" key="3">
    <source>
        <dbReference type="ARBA" id="ARBA00022679"/>
    </source>
</evidence>
<dbReference type="EMBL" id="JADBGQ010000007">
    <property type="protein sequence ID" value="KAG5389366.1"/>
    <property type="molecule type" value="Genomic_DNA"/>
</dbReference>
<sequence length="512" mass="59333">MGVAQLKSGGLWKWRSFSGQPKRTVMWKWVCGFMLFSLGVISLFTGHVVSHLEWAQQLSKRSLLDISRKEPIDVWKSKYSKFFYGCSERGKSFPPAVQEHKSNGYLLIAASGGLNQQRTGITDAVVVARILNATLVVPELDHHSYWKDDSDFNDIFDVNWFISSLTKDVTIVKRVPDRVMRSMEKPPYTMRVPRKSTPEYYLDQVLPILSRRHVLQLTKFDYRLANDLDEDMQKLRCRVNYNALRFTKRIQSVGMKVVKRMRKMAKRFIAVHLRFEPDMLAFSGCDFGGGEKERAELAEIRKRWDTLPDLDPLEERKRGKCPLTPHEVGLMLRALGFANNTYIYVASGEIYGGEKTLRPLRELFPNFYTKEMLANDELKPMLPFSSRLAAIDYIVSDERRERYMGHKRTIRPNAKKLSALFMDREKMEWQTFAKKVKSCQRGFMGDPDEFKPGRGEFHEYPQACICQRPFSYDKTSTDDEEEDIPEEVHNNTSSGHGHLSSADSERDEVFPD</sequence>
<comment type="similarity">
    <text evidence="1">Belongs to the glycosyltransferase GT106 family.</text>
</comment>
<dbReference type="PANTHER" id="PTHR31818">
    <property type="entry name" value="O-FUCOSYLTRANSFERASE 16"/>
    <property type="match status" value="1"/>
</dbReference>
<dbReference type="CDD" id="cd11299">
    <property type="entry name" value="O-FucT_plant"/>
    <property type="match status" value="1"/>
</dbReference>
<evidence type="ECO:0000256" key="1">
    <source>
        <dbReference type="ARBA" id="ARBA00007737"/>
    </source>
</evidence>
<evidence type="ECO:0000313" key="9">
    <source>
        <dbReference type="EMBL" id="KAG5389366.1"/>
    </source>
</evidence>
<keyword evidence="4" id="KW-0294">Fucose metabolism</keyword>
<protein>
    <recommendedName>
        <fullName evidence="6">O-fucosyltransferase family protein</fullName>
    </recommendedName>
</protein>
<dbReference type="PIRSF" id="PIRSF009360">
    <property type="entry name" value="UCP009360"/>
    <property type="match status" value="1"/>
</dbReference>
<dbReference type="InterPro" id="IPR024709">
    <property type="entry name" value="FucosylTrfase_pln"/>
</dbReference>
<organism evidence="9 10">
    <name type="scientific">Brassica rapa subsp. trilocularis</name>
    <dbReference type="NCBI Taxonomy" id="1813537"/>
    <lineage>
        <taxon>Eukaryota</taxon>
        <taxon>Viridiplantae</taxon>
        <taxon>Streptophyta</taxon>
        <taxon>Embryophyta</taxon>
        <taxon>Tracheophyta</taxon>
        <taxon>Spermatophyta</taxon>
        <taxon>Magnoliopsida</taxon>
        <taxon>eudicotyledons</taxon>
        <taxon>Gunneridae</taxon>
        <taxon>Pentapetalae</taxon>
        <taxon>rosids</taxon>
        <taxon>malvids</taxon>
        <taxon>Brassicales</taxon>
        <taxon>Brassicaceae</taxon>
        <taxon>Brassiceae</taxon>
        <taxon>Brassica</taxon>
    </lineage>
</organism>